<evidence type="ECO:0000313" key="3">
    <source>
        <dbReference type="Proteomes" id="UP000244248"/>
    </source>
</evidence>
<dbReference type="CDD" id="cd16329">
    <property type="entry name" value="LolA_like"/>
    <property type="match status" value="1"/>
</dbReference>
<dbReference type="OrthoDB" id="178023at2"/>
<organism evidence="2 3">
    <name type="scientific">Stenotrophobium rhamnosiphilum</name>
    <dbReference type="NCBI Taxonomy" id="2029166"/>
    <lineage>
        <taxon>Bacteria</taxon>
        <taxon>Pseudomonadati</taxon>
        <taxon>Pseudomonadota</taxon>
        <taxon>Gammaproteobacteria</taxon>
        <taxon>Nevskiales</taxon>
        <taxon>Nevskiaceae</taxon>
        <taxon>Stenotrophobium</taxon>
    </lineage>
</organism>
<protein>
    <submittedName>
        <fullName evidence="2">DUF1329 domain-containing protein</fullName>
    </submittedName>
</protein>
<evidence type="ECO:0000256" key="1">
    <source>
        <dbReference type="SAM" id="SignalP"/>
    </source>
</evidence>
<keyword evidence="1" id="KW-0732">Signal</keyword>
<dbReference type="AlphaFoldDB" id="A0A2T5MCW1"/>
<evidence type="ECO:0000313" key="2">
    <source>
        <dbReference type="EMBL" id="PTU30401.1"/>
    </source>
</evidence>
<comment type="caution">
    <text evidence="2">The sequence shown here is derived from an EMBL/GenBank/DDBJ whole genome shotgun (WGS) entry which is preliminary data.</text>
</comment>
<accession>A0A2T5MCW1</accession>
<dbReference type="EMBL" id="QANS01000006">
    <property type="protein sequence ID" value="PTU30401.1"/>
    <property type="molecule type" value="Genomic_DNA"/>
</dbReference>
<proteinExistence type="predicted"/>
<sequence length="454" mass="51235">MRFKIKFSAVLALVFCSGVVNAKATPDQIAQLNSDKLNCIGAERAGTASGVAAYTGKWLDTWPGLGDPKVYTPGPYAAEKPLYTVTVDNMTQYASKLTEGQKAMLKKYPKTFRIPVYPSHRDFGMPVWACDVVKKNAESAQLVHDGLGTQATTGAIAFPFPTTGLEAIWNVILSSGPWNETAVVDIADVFPSGRIAWGKQRYMTLSPYADPKKRMSTQDTVAAYFYGEVLLPERDKGSIGVGFQPTDFKDGSTHVWAYNPGTRRVRQAPDINFDYLTPPSSLRTVDDDALFNGSPERYNWKLVGKKEMLVPYHAFRVNDPAVKYKTLLTPDTFNPDFMRYELHRVWVIEATLKTGLRHIYGRRVLYVDEDTWHALWADNYDVRGQLWRASYVNFRYAPDAQAWQRGVSVYHDLMSGAYEAGYLVNEAGKDWWRLNRTDMHQMMFSPEAATRKGH</sequence>
<feature type="chain" id="PRO_5015674703" evidence="1">
    <location>
        <begin position="23"/>
        <end position="454"/>
    </location>
</feature>
<dbReference type="RefSeq" id="WP_107941220.1">
    <property type="nucleotide sequence ID" value="NZ_QANS01000006.1"/>
</dbReference>
<name>A0A2T5MCW1_9GAMM</name>
<dbReference type="InterPro" id="IPR010752">
    <property type="entry name" value="DUF1329"/>
</dbReference>
<gene>
    <name evidence="2" type="ORF">CJD38_15125</name>
</gene>
<dbReference type="Gene3D" id="2.50.20.10">
    <property type="entry name" value="Lipoprotein localisation LolA/LolB/LppX"/>
    <property type="match status" value="1"/>
</dbReference>
<keyword evidence="3" id="KW-1185">Reference proteome</keyword>
<dbReference type="Proteomes" id="UP000244248">
    <property type="component" value="Unassembled WGS sequence"/>
</dbReference>
<feature type="signal peptide" evidence="1">
    <location>
        <begin position="1"/>
        <end position="22"/>
    </location>
</feature>
<reference evidence="2 3" key="1">
    <citation type="submission" date="2018-04" db="EMBL/GenBank/DDBJ databases">
        <title>Novel species isolated from glacier.</title>
        <authorList>
            <person name="Liu Q."/>
            <person name="Xin Y.-H."/>
        </authorList>
    </citation>
    <scope>NUCLEOTIDE SEQUENCE [LARGE SCALE GENOMIC DNA]</scope>
    <source>
        <strain evidence="2 3">GT1R17</strain>
    </source>
</reference>
<dbReference type="Pfam" id="PF07044">
    <property type="entry name" value="DUF1329"/>
    <property type="match status" value="1"/>
</dbReference>